<dbReference type="EMBL" id="PGOL01001659">
    <property type="protein sequence ID" value="PKI55876.1"/>
    <property type="molecule type" value="Genomic_DNA"/>
</dbReference>
<evidence type="ECO:0000313" key="3">
    <source>
        <dbReference type="EMBL" id="PKI55876.1"/>
    </source>
</evidence>
<reference evidence="3 5" key="3">
    <citation type="submission" date="2017-11" db="EMBL/GenBank/DDBJ databases">
        <title>De-novo sequencing of pomegranate (Punica granatum L.) genome.</title>
        <authorList>
            <person name="Akparov Z."/>
            <person name="Amiraslanov A."/>
            <person name="Hajiyeva S."/>
            <person name="Abbasov M."/>
            <person name="Kaur K."/>
            <person name="Hamwieh A."/>
            <person name="Solovyev V."/>
            <person name="Salamov A."/>
            <person name="Braich B."/>
            <person name="Kosarev P."/>
            <person name="Mahmoud A."/>
            <person name="Hajiyev E."/>
            <person name="Babayeva S."/>
            <person name="Izzatullayeva V."/>
            <person name="Mammadov A."/>
            <person name="Mammadov A."/>
            <person name="Sharifova S."/>
            <person name="Ojaghi J."/>
            <person name="Eynullazada K."/>
            <person name="Bayramov B."/>
            <person name="Abdulazimova A."/>
            <person name="Shahmuradov I."/>
        </authorList>
    </citation>
    <scope>NUCLEOTIDE SEQUENCE [LARGE SCALE GENOMIC DNA]</scope>
    <source>
        <strain evidence="3">AG2017</strain>
        <strain evidence="5">cv. AG2017</strain>
        <tissue evidence="3">Leaf</tissue>
    </source>
</reference>
<evidence type="ECO:0000313" key="5">
    <source>
        <dbReference type="Proteomes" id="UP000233551"/>
    </source>
</evidence>
<dbReference type="OrthoDB" id="779856at2759"/>
<dbReference type="AlphaFoldDB" id="A0A218XV62"/>
<protein>
    <submittedName>
        <fullName evidence="2">Uncharacterized protein</fullName>
    </submittedName>
</protein>
<dbReference type="PANTHER" id="PTHR33974:SF25">
    <property type="entry name" value="SMALL PHOSPHATASE-LIKE PROTEIN 2, PUTATIVE-RELATED"/>
    <property type="match status" value="1"/>
</dbReference>
<dbReference type="Proteomes" id="UP000197138">
    <property type="component" value="Unassembled WGS sequence"/>
</dbReference>
<dbReference type="InterPro" id="IPR039280">
    <property type="entry name" value="VUP"/>
</dbReference>
<feature type="region of interest" description="Disordered" evidence="1">
    <location>
        <begin position="125"/>
        <end position="161"/>
    </location>
</feature>
<dbReference type="PANTHER" id="PTHR33974">
    <property type="entry name" value="VASCULAR-RELATED UNKNOWN PROTEIN 1-RELATED"/>
    <property type="match status" value="1"/>
</dbReference>
<sequence length="180" mass="19929">MGTTSASSSARSIDSARSESSWTPYIVDFLIHNDNFQERSCSLSPGSGDDEYRSSTIVSDAAAMKFSNGNSGWQGGSPKRILNLRKRKTKEEFLVDEALEDTASSPNNSPKICGFKRPDIYSKKRDDQYSTMEKGNVSEQANDEKNGAMSNRECDHQSTELKRKGLRLVPVSTVVKYQLG</sequence>
<comment type="caution">
    <text evidence="2">The sequence shown here is derived from an EMBL/GenBank/DDBJ whole genome shotgun (WGS) entry which is preliminary data.</text>
</comment>
<reference evidence="4" key="1">
    <citation type="journal article" date="2017" name="Plant J.">
        <title>The pomegranate (Punica granatum L.) genome and the genomics of punicalagin biosynthesis.</title>
        <authorList>
            <person name="Qin G."/>
            <person name="Xu C."/>
            <person name="Ming R."/>
            <person name="Tang H."/>
            <person name="Guyot R."/>
            <person name="Kramer E.M."/>
            <person name="Hu Y."/>
            <person name="Yi X."/>
            <person name="Qi Y."/>
            <person name="Xu X."/>
            <person name="Gao Z."/>
            <person name="Pan H."/>
            <person name="Jian J."/>
            <person name="Tian Y."/>
            <person name="Yue Z."/>
            <person name="Xu Y."/>
        </authorList>
    </citation>
    <scope>NUCLEOTIDE SEQUENCE [LARGE SCALE GENOMIC DNA]</scope>
    <source>
        <strain evidence="4">cv. Dabenzi</strain>
    </source>
</reference>
<keyword evidence="5" id="KW-1185">Reference proteome</keyword>
<evidence type="ECO:0000256" key="1">
    <source>
        <dbReference type="SAM" id="MobiDB-lite"/>
    </source>
</evidence>
<dbReference type="Proteomes" id="UP000233551">
    <property type="component" value="Unassembled WGS sequence"/>
</dbReference>
<name>A0A218XV62_PUNGR</name>
<feature type="region of interest" description="Disordered" evidence="1">
    <location>
        <begin position="1"/>
        <end position="20"/>
    </location>
</feature>
<dbReference type="EMBL" id="MTKT01000790">
    <property type="protein sequence ID" value="OWM88740.1"/>
    <property type="molecule type" value="Genomic_DNA"/>
</dbReference>
<proteinExistence type="predicted"/>
<dbReference type="GeneID" id="116215018"/>
<evidence type="ECO:0000313" key="2">
    <source>
        <dbReference type="EMBL" id="OWM88740.1"/>
    </source>
</evidence>
<dbReference type="GO" id="GO:0010089">
    <property type="term" value="P:xylem development"/>
    <property type="evidence" value="ECO:0007669"/>
    <property type="project" value="InterPro"/>
</dbReference>
<gene>
    <name evidence="2" type="ORF">CDL15_Pgr002507</name>
    <name evidence="3" type="ORF">CRG98_023757</name>
</gene>
<evidence type="ECO:0000313" key="4">
    <source>
        <dbReference type="Proteomes" id="UP000197138"/>
    </source>
</evidence>
<accession>A0A218XV62</accession>
<reference evidence="2" key="2">
    <citation type="submission" date="2017-06" db="EMBL/GenBank/DDBJ databases">
        <title>The pomegranate genome and the genomics of punicalagin biosynthesis.</title>
        <authorList>
            <person name="Xu C."/>
        </authorList>
    </citation>
    <scope>NUCLEOTIDE SEQUENCE [LARGE SCALE GENOMIC DNA]</scope>
    <source>
        <tissue evidence="2">Fresh leaf</tissue>
    </source>
</reference>
<dbReference type="STRING" id="22663.A0A218XV62"/>
<feature type="compositionally biased region" description="Polar residues" evidence="1">
    <location>
        <begin position="129"/>
        <end position="140"/>
    </location>
</feature>
<organism evidence="2 4">
    <name type="scientific">Punica granatum</name>
    <name type="common">Pomegranate</name>
    <dbReference type="NCBI Taxonomy" id="22663"/>
    <lineage>
        <taxon>Eukaryota</taxon>
        <taxon>Viridiplantae</taxon>
        <taxon>Streptophyta</taxon>
        <taxon>Embryophyta</taxon>
        <taxon>Tracheophyta</taxon>
        <taxon>Spermatophyta</taxon>
        <taxon>Magnoliopsida</taxon>
        <taxon>eudicotyledons</taxon>
        <taxon>Gunneridae</taxon>
        <taxon>Pentapetalae</taxon>
        <taxon>rosids</taxon>
        <taxon>malvids</taxon>
        <taxon>Myrtales</taxon>
        <taxon>Lythraceae</taxon>
        <taxon>Punica</taxon>
    </lineage>
</organism>
<feature type="compositionally biased region" description="Basic and acidic residues" evidence="1">
    <location>
        <begin position="142"/>
        <end position="161"/>
    </location>
</feature>